<comment type="similarity">
    <text evidence="1 8">Belongs to the cytochrome P450 family.</text>
</comment>
<dbReference type="GO" id="GO:0004497">
    <property type="term" value="F:monooxygenase activity"/>
    <property type="evidence" value="ECO:0007669"/>
    <property type="project" value="UniProtKB-KW"/>
</dbReference>
<keyword evidence="3 7" id="KW-0479">Metal-binding</keyword>
<proteinExistence type="inferred from homology"/>
<sequence length="453" mass="50613">MFHDPAFIPFTPNARPSYRSALRNFLENWPPEAYRGGYFALDGVWPIIPKTHYLTDPDLIEEMLVARADAFGRDILTTAALSANITENALFFAEGAEWRWQRRALAPAFRHEHLLALVPRFSECAEAQAGSWRRAPPSGAVDIAHAMSQVTFAVIERALLSAPGAFDRDRYLAAMLASLQGMAWTRFYAFLSLPRWFPYPGSRNIRGQLRYLHAETARIIAERRTAALSETPAIVDLLLAAKDPETGRQMSDPVLISNLYGLMVAGHETSAVALAWALWILAKDQASQERLRQEARDVAADAAIGPETVEKLHFTKQVIQESMRLFPPAAAIGRQPRADTTLGPYRIPAKEPVYVAIWALHRHEKLWDEPNAFDPERFATEKAKARPRCAYLPFGAGPRICIGMSFAMLEMVTILATLVRDFRFEPVEGPLIELAPDFTTRAKGGLPVRVTPV</sequence>
<feature type="binding site" description="axial binding residue" evidence="7">
    <location>
        <position position="401"/>
    </location>
    <ligand>
        <name>heme</name>
        <dbReference type="ChEBI" id="CHEBI:30413"/>
    </ligand>
    <ligandPart>
        <name>Fe</name>
        <dbReference type="ChEBI" id="CHEBI:18248"/>
    </ligandPart>
</feature>
<dbReference type="InterPro" id="IPR017972">
    <property type="entry name" value="Cyt_P450_CS"/>
</dbReference>
<evidence type="ECO:0000256" key="8">
    <source>
        <dbReference type="RuleBase" id="RU000461"/>
    </source>
</evidence>
<evidence type="ECO:0000256" key="6">
    <source>
        <dbReference type="ARBA" id="ARBA00023033"/>
    </source>
</evidence>
<keyword evidence="6 8" id="KW-0503">Monooxygenase</keyword>
<dbReference type="InterPro" id="IPR002401">
    <property type="entry name" value="Cyt_P450_E_grp-I"/>
</dbReference>
<keyword evidence="5 7" id="KW-0408">Iron</keyword>
<protein>
    <submittedName>
        <fullName evidence="9">Cytochrome P450</fullName>
    </submittedName>
</protein>
<dbReference type="PRINTS" id="PR00385">
    <property type="entry name" value="P450"/>
</dbReference>
<keyword evidence="2 7" id="KW-0349">Heme</keyword>
<evidence type="ECO:0000256" key="4">
    <source>
        <dbReference type="ARBA" id="ARBA00023002"/>
    </source>
</evidence>
<dbReference type="AlphaFoldDB" id="A0A9W6LQL1"/>
<evidence type="ECO:0000256" key="3">
    <source>
        <dbReference type="ARBA" id="ARBA00022723"/>
    </source>
</evidence>
<dbReference type="InterPro" id="IPR036396">
    <property type="entry name" value="Cyt_P450_sf"/>
</dbReference>
<evidence type="ECO:0000313" key="9">
    <source>
        <dbReference type="EMBL" id="GLI91344.1"/>
    </source>
</evidence>
<keyword evidence="10" id="KW-1185">Reference proteome</keyword>
<dbReference type="InterPro" id="IPR001128">
    <property type="entry name" value="Cyt_P450"/>
</dbReference>
<dbReference type="PANTHER" id="PTHR24291:SF50">
    <property type="entry name" value="BIFUNCTIONAL ALBAFLAVENONE MONOOXYGENASE_TERPENE SYNTHASE"/>
    <property type="match status" value="1"/>
</dbReference>
<dbReference type="PRINTS" id="PR00463">
    <property type="entry name" value="EP450I"/>
</dbReference>
<evidence type="ECO:0000256" key="1">
    <source>
        <dbReference type="ARBA" id="ARBA00010617"/>
    </source>
</evidence>
<dbReference type="GO" id="GO:0020037">
    <property type="term" value="F:heme binding"/>
    <property type="evidence" value="ECO:0007669"/>
    <property type="project" value="InterPro"/>
</dbReference>
<dbReference type="GO" id="GO:0016705">
    <property type="term" value="F:oxidoreductase activity, acting on paired donors, with incorporation or reduction of molecular oxygen"/>
    <property type="evidence" value="ECO:0007669"/>
    <property type="project" value="InterPro"/>
</dbReference>
<gene>
    <name evidence="9" type="primary">cyc</name>
    <name evidence="9" type="ORF">LMG27198_03360</name>
</gene>
<name>A0A9W6LQL1_9HYPH</name>
<evidence type="ECO:0000256" key="5">
    <source>
        <dbReference type="ARBA" id="ARBA00023004"/>
    </source>
</evidence>
<comment type="caution">
    <text evidence="9">The sequence shown here is derived from an EMBL/GenBank/DDBJ whole genome shotgun (WGS) entry which is preliminary data.</text>
</comment>
<dbReference type="Proteomes" id="UP001144323">
    <property type="component" value="Unassembled WGS sequence"/>
</dbReference>
<dbReference type="Pfam" id="PF00067">
    <property type="entry name" value="p450"/>
    <property type="match status" value="1"/>
</dbReference>
<comment type="cofactor">
    <cofactor evidence="7">
        <name>heme</name>
        <dbReference type="ChEBI" id="CHEBI:30413"/>
    </cofactor>
</comment>
<dbReference type="InterPro" id="IPR050196">
    <property type="entry name" value="Cytochrome_P450_Monoox"/>
</dbReference>
<dbReference type="EMBL" id="BSEC01000001">
    <property type="protein sequence ID" value="GLI91344.1"/>
    <property type="molecule type" value="Genomic_DNA"/>
</dbReference>
<dbReference type="RefSeq" id="WP_281799941.1">
    <property type="nucleotide sequence ID" value="NZ_BSEC01000001.1"/>
</dbReference>
<evidence type="ECO:0000256" key="7">
    <source>
        <dbReference type="PIRSR" id="PIRSR602401-1"/>
    </source>
</evidence>
<organism evidence="9 10">
    <name type="scientific">Methylocystis echinoides</name>
    <dbReference type="NCBI Taxonomy" id="29468"/>
    <lineage>
        <taxon>Bacteria</taxon>
        <taxon>Pseudomonadati</taxon>
        <taxon>Pseudomonadota</taxon>
        <taxon>Alphaproteobacteria</taxon>
        <taxon>Hyphomicrobiales</taxon>
        <taxon>Methylocystaceae</taxon>
        <taxon>Methylocystis</taxon>
    </lineage>
</organism>
<accession>A0A9W6LQL1</accession>
<dbReference type="GO" id="GO:0005506">
    <property type="term" value="F:iron ion binding"/>
    <property type="evidence" value="ECO:0007669"/>
    <property type="project" value="InterPro"/>
</dbReference>
<evidence type="ECO:0000256" key="2">
    <source>
        <dbReference type="ARBA" id="ARBA00022617"/>
    </source>
</evidence>
<dbReference type="Gene3D" id="1.10.630.10">
    <property type="entry name" value="Cytochrome P450"/>
    <property type="match status" value="1"/>
</dbReference>
<dbReference type="PROSITE" id="PS00086">
    <property type="entry name" value="CYTOCHROME_P450"/>
    <property type="match status" value="1"/>
</dbReference>
<dbReference type="PANTHER" id="PTHR24291">
    <property type="entry name" value="CYTOCHROME P450 FAMILY 4"/>
    <property type="match status" value="1"/>
</dbReference>
<dbReference type="SUPFAM" id="SSF48264">
    <property type="entry name" value="Cytochrome P450"/>
    <property type="match status" value="1"/>
</dbReference>
<reference evidence="9" key="1">
    <citation type="journal article" date="2023" name="Int. J. Syst. Evol. Microbiol.">
        <title>Methylocystis iwaonis sp. nov., a type II methane-oxidizing bacterium from surface soil of a rice paddy field in Japan, and emended description of the genus Methylocystis (ex Whittenbury et al. 1970) Bowman et al. 1993.</title>
        <authorList>
            <person name="Kaise H."/>
            <person name="Sawadogo J.B."/>
            <person name="Alam M.S."/>
            <person name="Ueno C."/>
            <person name="Dianou D."/>
            <person name="Shinjo R."/>
            <person name="Asakawa S."/>
        </authorList>
    </citation>
    <scope>NUCLEOTIDE SEQUENCE</scope>
    <source>
        <strain evidence="9">LMG27198</strain>
    </source>
</reference>
<keyword evidence="4 8" id="KW-0560">Oxidoreductase</keyword>
<evidence type="ECO:0000313" key="10">
    <source>
        <dbReference type="Proteomes" id="UP001144323"/>
    </source>
</evidence>